<dbReference type="RefSeq" id="WP_077171730.1">
    <property type="nucleotide sequence ID" value="NZ_MTLN01000004.1"/>
</dbReference>
<dbReference type="Proteomes" id="UP000189310">
    <property type="component" value="Unassembled WGS sequence"/>
</dbReference>
<sequence>MIFDLRNPSVSDWHEHLADDHERINFPDTHFQFLLKIANALLKKQLIDELQWLDMYDVALGARDDAHEKQASHPCAIVMSERQALVDVETGQACGHTKHGTFRLDGMDDYCHFTRDPSGRMTARDKKLYQEYGRFESEDLVRIKGRLYRVTAEPGIPS</sequence>
<dbReference type="EMBL" id="MTLN01000004">
    <property type="protein sequence ID" value="ONN71748.1"/>
    <property type="molecule type" value="Genomic_DNA"/>
</dbReference>
<evidence type="ECO:0000313" key="2">
    <source>
        <dbReference type="Proteomes" id="UP000189310"/>
    </source>
</evidence>
<reference evidence="1 2" key="1">
    <citation type="submission" date="2017-01" db="EMBL/GenBank/DDBJ databases">
        <title>Pseudomonas psychrotolerans genome sequencing and assembly.</title>
        <authorList>
            <person name="Vyas B."/>
            <person name="Mayilraj S."/>
        </authorList>
    </citation>
    <scope>NUCLEOTIDE SEQUENCE [LARGE SCALE GENOMIC DNA]</scope>
    <source>
        <strain evidence="1 2">SDS18</strain>
    </source>
</reference>
<name>A0ABX3IXM9_9PSED</name>
<gene>
    <name evidence="1" type="ORF">BVL52_08890</name>
</gene>
<organism evidence="1 2">
    <name type="scientific">Pseudomonas oryzihabitans</name>
    <dbReference type="NCBI Taxonomy" id="47885"/>
    <lineage>
        <taxon>Bacteria</taxon>
        <taxon>Pseudomonadati</taxon>
        <taxon>Pseudomonadota</taxon>
        <taxon>Gammaproteobacteria</taxon>
        <taxon>Pseudomonadales</taxon>
        <taxon>Pseudomonadaceae</taxon>
        <taxon>Pseudomonas</taxon>
    </lineage>
</organism>
<accession>A0ABX3IXM9</accession>
<evidence type="ECO:0000313" key="1">
    <source>
        <dbReference type="EMBL" id="ONN71748.1"/>
    </source>
</evidence>
<proteinExistence type="predicted"/>
<comment type="caution">
    <text evidence="1">The sequence shown here is derived from an EMBL/GenBank/DDBJ whole genome shotgun (WGS) entry which is preliminary data.</text>
</comment>
<keyword evidence="2" id="KW-1185">Reference proteome</keyword>
<protein>
    <submittedName>
        <fullName evidence="1">Uncharacterized protein</fullName>
    </submittedName>
</protein>